<dbReference type="CDD" id="cd07382">
    <property type="entry name" value="MPP_DR1281"/>
    <property type="match status" value="1"/>
</dbReference>
<feature type="binding site" evidence="2">
    <location>
        <position position="171"/>
    </location>
    <ligand>
        <name>Fe cation</name>
        <dbReference type="ChEBI" id="CHEBI:24875"/>
        <label>2</label>
    </ligand>
</feature>
<evidence type="ECO:0000256" key="1">
    <source>
        <dbReference type="PIRSR" id="PIRSR004789-50"/>
    </source>
</evidence>
<feature type="binding site" evidence="2">
    <location>
        <position position="146"/>
    </location>
    <ligand>
        <name>Fe cation</name>
        <dbReference type="ChEBI" id="CHEBI:24875"/>
        <label>2</label>
    </ligand>
</feature>
<dbReference type="PANTHER" id="PTHR36303:SF1">
    <property type="entry name" value="2',3'-CYCLIC-NUCLEOTIDE 2'-PHOSPHODIESTERASE"/>
    <property type="match status" value="1"/>
</dbReference>
<accession>A0A1M6SFL4</accession>
<dbReference type="Proteomes" id="UP000189810">
    <property type="component" value="Chromosome I"/>
</dbReference>
<dbReference type="AlphaFoldDB" id="A0A1M6SFL4"/>
<organism evidence="3 4">
    <name type="scientific">Thermocrinis minervae</name>
    <dbReference type="NCBI Taxonomy" id="381751"/>
    <lineage>
        <taxon>Bacteria</taxon>
        <taxon>Pseudomonadati</taxon>
        <taxon>Aquificota</taxon>
        <taxon>Aquificia</taxon>
        <taxon>Aquificales</taxon>
        <taxon>Aquificaceae</taxon>
        <taxon>Thermocrinis</taxon>
    </lineage>
</organism>
<dbReference type="SUPFAM" id="SSF56300">
    <property type="entry name" value="Metallo-dependent phosphatases"/>
    <property type="match status" value="1"/>
</dbReference>
<dbReference type="OrthoDB" id="9801109at2"/>
<feature type="active site" description="Proton donor" evidence="1">
    <location>
        <position position="64"/>
    </location>
</feature>
<evidence type="ECO:0008006" key="5">
    <source>
        <dbReference type="Google" id="ProtNLM"/>
    </source>
</evidence>
<name>A0A1M6SFL4_9AQUI</name>
<feature type="binding site" evidence="2">
    <location>
        <position position="36"/>
    </location>
    <ligand>
        <name>Fe cation</name>
        <dbReference type="ChEBI" id="CHEBI:24875"/>
        <label>1</label>
    </ligand>
</feature>
<dbReference type="RefSeq" id="WP_079654124.1">
    <property type="nucleotide sequence ID" value="NZ_LT670846.1"/>
</dbReference>
<dbReference type="GO" id="GO:0004113">
    <property type="term" value="F:2',3'-cyclic-nucleotide 3'-phosphodiesterase activity"/>
    <property type="evidence" value="ECO:0007669"/>
    <property type="project" value="TreeGrafter"/>
</dbReference>
<dbReference type="STRING" id="381751.SAMN05444391_1006"/>
<protein>
    <recommendedName>
        <fullName evidence="5">TIGR00282 family metallophosphoesterase</fullName>
    </recommendedName>
</protein>
<gene>
    <name evidence="3" type="ORF">SAMN05444391_1006</name>
</gene>
<evidence type="ECO:0000313" key="3">
    <source>
        <dbReference type="EMBL" id="SHK43268.1"/>
    </source>
</evidence>
<feature type="binding site" evidence="2">
    <location>
        <position position="63"/>
    </location>
    <ligand>
        <name>Fe cation</name>
        <dbReference type="ChEBI" id="CHEBI:24875"/>
        <label>2</label>
    </ligand>
</feature>
<feature type="binding site" evidence="2">
    <location>
        <position position="35"/>
    </location>
    <ligand>
        <name>Fe cation</name>
        <dbReference type="ChEBI" id="CHEBI:24875"/>
        <label>2</label>
    </ligand>
</feature>
<dbReference type="InterPro" id="IPR029052">
    <property type="entry name" value="Metallo-depent_PP-like"/>
</dbReference>
<feature type="binding site" evidence="2">
    <location>
        <position position="8"/>
    </location>
    <ligand>
        <name>Fe cation</name>
        <dbReference type="ChEBI" id="CHEBI:24875"/>
        <label>1</label>
    </ligand>
</feature>
<dbReference type="PANTHER" id="PTHR36303">
    <property type="entry name" value="2',3'-CYCLIC-NUCLEOTIDE 2'-PHOSPHODIESTERASE"/>
    <property type="match status" value="1"/>
</dbReference>
<dbReference type="NCBIfam" id="TIGR00282">
    <property type="entry name" value="TIGR00282 family metallophosphoesterase"/>
    <property type="match status" value="1"/>
</dbReference>
<proteinExistence type="predicted"/>
<dbReference type="EMBL" id="LT670846">
    <property type="protein sequence ID" value="SHK43268.1"/>
    <property type="molecule type" value="Genomic_DNA"/>
</dbReference>
<feature type="binding site" evidence="2">
    <location>
        <position position="173"/>
    </location>
    <ligand>
        <name>Fe cation</name>
        <dbReference type="ChEBI" id="CHEBI:24875"/>
        <label>1</label>
    </ligand>
</feature>
<dbReference type="Gene3D" id="3.60.21.10">
    <property type="match status" value="1"/>
</dbReference>
<sequence length="264" mass="29676">MKFLIVGDIIGRPGRRTLRKALDIYKADVVIVNVENSAGGFGITHKVYDELKSMGVDVMTSGNHIWDKKEGIALLERKDLLRPANYPEGAPGKGYGIFEKKGVKFAVINLMGRIFLDPHLENPFKVFDQLYQMLSLETPILIVDFHAEATSEKWAFGIYADGRASIVYGTHTHVPTYDQLILKHGTAYTSDVGMTGCWYSAIGMEPEDAIKRFLTGIPQKYKVEEKEDTVFNAILVEVNTNTGKAISIERIQHYFKRDELTQEG</sequence>
<keyword evidence="2" id="KW-0479">Metal-binding</keyword>
<evidence type="ECO:0000313" key="4">
    <source>
        <dbReference type="Proteomes" id="UP000189810"/>
    </source>
</evidence>
<dbReference type="PIRSF" id="PIRSF004789">
    <property type="entry name" value="DR1281"/>
    <property type="match status" value="1"/>
</dbReference>
<dbReference type="GO" id="GO:0046872">
    <property type="term" value="F:metal ion binding"/>
    <property type="evidence" value="ECO:0007669"/>
    <property type="project" value="UniProtKB-KW"/>
</dbReference>
<feature type="binding site" evidence="2">
    <location>
        <position position="35"/>
    </location>
    <ligand>
        <name>Fe cation</name>
        <dbReference type="ChEBI" id="CHEBI:24875"/>
        <label>1</label>
    </ligand>
</feature>
<evidence type="ECO:0000256" key="2">
    <source>
        <dbReference type="PIRSR" id="PIRSR004789-51"/>
    </source>
</evidence>
<dbReference type="Pfam" id="PF13277">
    <property type="entry name" value="YmdB"/>
    <property type="match status" value="1"/>
</dbReference>
<dbReference type="InterPro" id="IPR005235">
    <property type="entry name" value="YmdB-like"/>
</dbReference>
<reference evidence="3 4" key="1">
    <citation type="submission" date="2016-11" db="EMBL/GenBank/DDBJ databases">
        <authorList>
            <person name="Jaros S."/>
            <person name="Januszkiewicz K."/>
            <person name="Wedrychowicz H."/>
        </authorList>
    </citation>
    <scope>NUCLEOTIDE SEQUENCE [LARGE SCALE GENOMIC DNA]</scope>
    <source>
        <strain evidence="3 4">DSM 19557</strain>
    </source>
</reference>
<keyword evidence="4" id="KW-1185">Reference proteome</keyword>